<dbReference type="EMBL" id="SAUY01000015">
    <property type="protein sequence ID" value="RWR30549.1"/>
    <property type="molecule type" value="Genomic_DNA"/>
</dbReference>
<name>A0A443KCI5_9RHOB</name>
<keyword evidence="1" id="KW-1133">Transmembrane helix</keyword>
<feature type="transmembrane region" description="Helical" evidence="1">
    <location>
        <begin position="61"/>
        <end position="79"/>
    </location>
</feature>
<evidence type="ECO:0000256" key="1">
    <source>
        <dbReference type="SAM" id="Phobius"/>
    </source>
</evidence>
<dbReference type="RefSeq" id="WP_128232755.1">
    <property type="nucleotide sequence ID" value="NZ_SAUY01000015.1"/>
</dbReference>
<reference evidence="2 3" key="1">
    <citation type="submission" date="2019-01" db="EMBL/GenBank/DDBJ databases">
        <title>Sinorhodobacter populi sp. nov. isolated from the symptomatic bark tissue of Populus euramericana canker.</title>
        <authorList>
            <person name="Xu G."/>
        </authorList>
    </citation>
    <scope>NUCLEOTIDE SEQUENCE [LARGE SCALE GENOMIC DNA]</scope>
    <source>
        <strain evidence="2 3">07D10-4-3</strain>
    </source>
</reference>
<evidence type="ECO:0000313" key="3">
    <source>
        <dbReference type="Proteomes" id="UP000284451"/>
    </source>
</evidence>
<protein>
    <submittedName>
        <fullName evidence="2">Uncharacterized protein</fullName>
    </submittedName>
</protein>
<evidence type="ECO:0000313" key="2">
    <source>
        <dbReference type="EMBL" id="RWR30549.1"/>
    </source>
</evidence>
<proteinExistence type="predicted"/>
<comment type="caution">
    <text evidence="2">The sequence shown here is derived from an EMBL/GenBank/DDBJ whole genome shotgun (WGS) entry which is preliminary data.</text>
</comment>
<reference evidence="2 3" key="2">
    <citation type="submission" date="2019-01" db="EMBL/GenBank/DDBJ databases">
        <authorList>
            <person name="Li Y."/>
        </authorList>
    </citation>
    <scope>NUCLEOTIDE SEQUENCE [LARGE SCALE GENOMIC DNA]</scope>
    <source>
        <strain evidence="2 3">07D10-4-3</strain>
    </source>
</reference>
<gene>
    <name evidence="2" type="ORF">D2T29_12825</name>
</gene>
<feature type="transmembrane region" description="Helical" evidence="1">
    <location>
        <begin position="25"/>
        <end position="49"/>
    </location>
</feature>
<dbReference type="Proteomes" id="UP000284451">
    <property type="component" value="Unassembled WGS sequence"/>
</dbReference>
<sequence length="86" mass="9356">MKRNRQIPTKNVDMRSKQHWPRATASGWPAVHPIVAFGMGLLSGAAFIVTLPNASRSSEDAFVTALIAVWAVLLAIMIIKGSRNDV</sequence>
<accession>A0A443KCI5</accession>
<organism evidence="2 3">
    <name type="scientific">Paenirhodobacter populi</name>
    <dbReference type="NCBI Taxonomy" id="2306993"/>
    <lineage>
        <taxon>Bacteria</taxon>
        <taxon>Pseudomonadati</taxon>
        <taxon>Pseudomonadota</taxon>
        <taxon>Alphaproteobacteria</taxon>
        <taxon>Rhodobacterales</taxon>
        <taxon>Rhodobacter group</taxon>
        <taxon>Paenirhodobacter</taxon>
    </lineage>
</organism>
<keyword evidence="1" id="KW-0812">Transmembrane</keyword>
<dbReference type="AlphaFoldDB" id="A0A443KCI5"/>
<keyword evidence="1" id="KW-0472">Membrane</keyword>